<dbReference type="Proteomes" id="UP000078200">
    <property type="component" value="Unassembled WGS sequence"/>
</dbReference>
<dbReference type="AlphaFoldDB" id="A0A1A9V322"/>
<dbReference type="VEuPathDB" id="VectorBase:GAUT024122"/>
<keyword evidence="2" id="KW-1185">Reference proteome</keyword>
<protein>
    <submittedName>
        <fullName evidence="1">Uncharacterized protein</fullName>
    </submittedName>
</protein>
<sequence>MYENFKRYVSVGVAALLDVVLKQMIILAPLRVHTSQFLRIPENIAERRDQQFNILISSLNHIFAKVLHHSHAYNLQSTQEFKPTDQPQRLEFIEWFMSQQQMDADFSSESTLRLSQ</sequence>
<organism evidence="1 2">
    <name type="scientific">Glossina austeni</name>
    <name type="common">Savannah tsetse fly</name>
    <dbReference type="NCBI Taxonomy" id="7395"/>
    <lineage>
        <taxon>Eukaryota</taxon>
        <taxon>Metazoa</taxon>
        <taxon>Ecdysozoa</taxon>
        <taxon>Arthropoda</taxon>
        <taxon>Hexapoda</taxon>
        <taxon>Insecta</taxon>
        <taxon>Pterygota</taxon>
        <taxon>Neoptera</taxon>
        <taxon>Endopterygota</taxon>
        <taxon>Diptera</taxon>
        <taxon>Brachycera</taxon>
        <taxon>Muscomorpha</taxon>
        <taxon>Hippoboscoidea</taxon>
        <taxon>Glossinidae</taxon>
        <taxon>Glossina</taxon>
    </lineage>
</organism>
<name>A0A1A9V322_GLOAU</name>
<accession>A0A1A9V322</accession>
<evidence type="ECO:0000313" key="1">
    <source>
        <dbReference type="EnsemblMetazoa" id="GAUT024122-PA"/>
    </source>
</evidence>
<proteinExistence type="predicted"/>
<reference evidence="1" key="1">
    <citation type="submission" date="2020-05" db="UniProtKB">
        <authorList>
            <consortium name="EnsemblMetazoa"/>
        </authorList>
    </citation>
    <scope>IDENTIFICATION</scope>
    <source>
        <strain evidence="1">TTRI</strain>
    </source>
</reference>
<evidence type="ECO:0000313" key="2">
    <source>
        <dbReference type="Proteomes" id="UP000078200"/>
    </source>
</evidence>
<dbReference type="EnsemblMetazoa" id="GAUT024122-RA">
    <property type="protein sequence ID" value="GAUT024122-PA"/>
    <property type="gene ID" value="GAUT024122"/>
</dbReference>